<evidence type="ECO:0000313" key="3">
    <source>
        <dbReference type="Proteomes" id="UP000238479"/>
    </source>
</evidence>
<dbReference type="OMA" id="NCNDEVH"/>
<gene>
    <name evidence="2" type="ORF">RchiOBHm_Chr5g0024741</name>
</gene>
<comment type="caution">
    <text evidence="2">The sequence shown here is derived from an EMBL/GenBank/DDBJ whole genome shotgun (WGS) entry which is preliminary data.</text>
</comment>
<dbReference type="OrthoDB" id="1878503at2759"/>
<dbReference type="AlphaFoldDB" id="A0A2P6Q8F8"/>
<proteinExistence type="predicted"/>
<sequence>MDKEWVFLHRRSDEYLLGLQAFISHAVAVAGIDGNIKCPCKVCGNRHQRSATDVEDHLQISGMDDIYANGIWDKHGETVPNVTDEIHHMFQNEDMSSLLADAFGMHDYMAEPDVVDEQSSPPQGPTPYAAKFFKMVEEAQTELYPGCGKSKLLFLVCLYQVKTMFGMTDSCLNAMLTLIK</sequence>
<feature type="domain" description="Transposase-associated" evidence="1">
    <location>
        <begin position="3"/>
        <end position="77"/>
    </location>
</feature>
<dbReference type="EMBL" id="PDCK01000043">
    <property type="protein sequence ID" value="PRQ30447.1"/>
    <property type="molecule type" value="Genomic_DNA"/>
</dbReference>
<dbReference type="Proteomes" id="UP000238479">
    <property type="component" value="Chromosome 5"/>
</dbReference>
<evidence type="ECO:0000313" key="2">
    <source>
        <dbReference type="EMBL" id="PRQ30447.1"/>
    </source>
</evidence>
<name>A0A2P6Q8F8_ROSCH</name>
<reference evidence="2 3" key="1">
    <citation type="journal article" date="2018" name="Nat. Genet.">
        <title>The Rosa genome provides new insights in the design of modern roses.</title>
        <authorList>
            <person name="Bendahmane M."/>
        </authorList>
    </citation>
    <scope>NUCLEOTIDE SEQUENCE [LARGE SCALE GENOMIC DNA]</scope>
    <source>
        <strain evidence="3">cv. Old Blush</strain>
    </source>
</reference>
<accession>A0A2P6Q8F8</accession>
<protein>
    <submittedName>
        <fullName evidence="2">Putative Transposase-associated domain-containing protein</fullName>
    </submittedName>
</protein>
<dbReference type="Pfam" id="PF13963">
    <property type="entry name" value="Transpos_assoc"/>
    <property type="match status" value="1"/>
</dbReference>
<evidence type="ECO:0000259" key="1">
    <source>
        <dbReference type="Pfam" id="PF13963"/>
    </source>
</evidence>
<dbReference type="Gramene" id="PRQ30447">
    <property type="protein sequence ID" value="PRQ30447"/>
    <property type="gene ID" value="RchiOBHm_Chr5g0024741"/>
</dbReference>
<keyword evidence="3" id="KW-1185">Reference proteome</keyword>
<organism evidence="2 3">
    <name type="scientific">Rosa chinensis</name>
    <name type="common">China rose</name>
    <dbReference type="NCBI Taxonomy" id="74649"/>
    <lineage>
        <taxon>Eukaryota</taxon>
        <taxon>Viridiplantae</taxon>
        <taxon>Streptophyta</taxon>
        <taxon>Embryophyta</taxon>
        <taxon>Tracheophyta</taxon>
        <taxon>Spermatophyta</taxon>
        <taxon>Magnoliopsida</taxon>
        <taxon>eudicotyledons</taxon>
        <taxon>Gunneridae</taxon>
        <taxon>Pentapetalae</taxon>
        <taxon>rosids</taxon>
        <taxon>fabids</taxon>
        <taxon>Rosales</taxon>
        <taxon>Rosaceae</taxon>
        <taxon>Rosoideae</taxon>
        <taxon>Rosoideae incertae sedis</taxon>
        <taxon>Rosa</taxon>
    </lineage>
</organism>
<dbReference type="InterPro" id="IPR029480">
    <property type="entry name" value="Transpos_assoc"/>
</dbReference>